<feature type="region of interest" description="Disordered" evidence="1">
    <location>
        <begin position="625"/>
        <end position="720"/>
    </location>
</feature>
<feature type="region of interest" description="Disordered" evidence="1">
    <location>
        <begin position="139"/>
        <end position="171"/>
    </location>
</feature>
<feature type="compositionally biased region" description="Basic and acidic residues" evidence="1">
    <location>
        <begin position="32"/>
        <end position="42"/>
    </location>
</feature>
<feature type="compositionally biased region" description="Polar residues" evidence="1">
    <location>
        <begin position="118"/>
        <end position="127"/>
    </location>
</feature>
<dbReference type="GO" id="GO:0005814">
    <property type="term" value="C:centriole"/>
    <property type="evidence" value="ECO:0007669"/>
    <property type="project" value="TreeGrafter"/>
</dbReference>
<dbReference type="Proteomes" id="UP000289886">
    <property type="component" value="Unassembled WGS sequence"/>
</dbReference>
<dbReference type="PANTHER" id="PTHR34439:SF1">
    <property type="entry name" value="CENTROBIN"/>
    <property type="match status" value="1"/>
</dbReference>
<accession>A0A444V4P4</accession>
<feature type="region of interest" description="Disordered" evidence="1">
    <location>
        <begin position="409"/>
        <end position="435"/>
    </location>
</feature>
<evidence type="ECO:0000256" key="1">
    <source>
        <dbReference type="SAM" id="MobiDB-lite"/>
    </source>
</evidence>
<dbReference type="GO" id="GO:1902410">
    <property type="term" value="P:mitotic cytokinetic process"/>
    <property type="evidence" value="ECO:0007669"/>
    <property type="project" value="TreeGrafter"/>
</dbReference>
<evidence type="ECO:0000313" key="2">
    <source>
        <dbReference type="EMBL" id="RXM95376.1"/>
    </source>
</evidence>
<feature type="region of interest" description="Disordered" evidence="1">
    <location>
        <begin position="1"/>
        <end position="56"/>
    </location>
</feature>
<feature type="compositionally biased region" description="Polar residues" evidence="1">
    <location>
        <begin position="707"/>
        <end position="720"/>
    </location>
</feature>
<feature type="compositionally biased region" description="Basic and acidic residues" evidence="1">
    <location>
        <begin position="73"/>
        <end position="94"/>
    </location>
</feature>
<proteinExistence type="predicted"/>
<dbReference type="InterPro" id="IPR038923">
    <property type="entry name" value="Centrobin"/>
</dbReference>
<dbReference type="EMBL" id="SCEB01002445">
    <property type="protein sequence ID" value="RXM95376.1"/>
    <property type="molecule type" value="Genomic_DNA"/>
</dbReference>
<evidence type="ECO:0000313" key="3">
    <source>
        <dbReference type="Proteomes" id="UP000289886"/>
    </source>
</evidence>
<feature type="compositionally biased region" description="Basic and acidic residues" evidence="1">
    <location>
        <begin position="419"/>
        <end position="434"/>
    </location>
</feature>
<keyword evidence="3" id="KW-1185">Reference proteome</keyword>
<feature type="compositionally biased region" description="Polar residues" evidence="1">
    <location>
        <begin position="162"/>
        <end position="171"/>
    </location>
</feature>
<feature type="compositionally biased region" description="Basic and acidic residues" evidence="1">
    <location>
        <begin position="661"/>
        <end position="676"/>
    </location>
</feature>
<dbReference type="GO" id="GO:0005813">
    <property type="term" value="C:centrosome"/>
    <property type="evidence" value="ECO:0007669"/>
    <property type="project" value="TreeGrafter"/>
</dbReference>
<dbReference type="GO" id="GO:0007099">
    <property type="term" value="P:centriole replication"/>
    <property type="evidence" value="ECO:0007669"/>
    <property type="project" value="InterPro"/>
</dbReference>
<organism evidence="2 3">
    <name type="scientific">Acipenser ruthenus</name>
    <name type="common">Sterlet sturgeon</name>
    <dbReference type="NCBI Taxonomy" id="7906"/>
    <lineage>
        <taxon>Eukaryota</taxon>
        <taxon>Metazoa</taxon>
        <taxon>Chordata</taxon>
        <taxon>Craniata</taxon>
        <taxon>Vertebrata</taxon>
        <taxon>Euteleostomi</taxon>
        <taxon>Actinopterygii</taxon>
        <taxon>Chondrostei</taxon>
        <taxon>Acipenseriformes</taxon>
        <taxon>Acipenseridae</taxon>
        <taxon>Acipenser</taxon>
    </lineage>
</organism>
<feature type="region of interest" description="Disordered" evidence="1">
    <location>
        <begin position="215"/>
        <end position="248"/>
    </location>
</feature>
<feature type="compositionally biased region" description="Polar residues" evidence="1">
    <location>
        <begin position="678"/>
        <end position="688"/>
    </location>
</feature>
<sequence>MAGFVQSEDLMSDVEPLPASLPPTPSASLRPKGRDAALESRRQNLTQSWPSSPYSSFASCGEVTARLYSSLQKSREAEAQAHRSVDRQTAGEHNGRRRSVPGDAAPLDAPSETCARTRPSQVSSNRALSFASLAVAPGGWEERSSGTLPSSAPGSDAAASGFCSQPQLRAGRSSQLIAGGDLELLAGEMEQKLQNGTRCISDMESVRSHLQTILKGSADPPHRGSLAPVSLQQQEEGGDDDSFESDSTASLLNARPLQEESSPPLSVSGLEGLFPRYSRLHADRTGLPSSSSSSGQILRDSVEKERTRRRVLVQFEESLAQAVEAMALEQKQAAHLQKEKLLLGEELAGLQRQVEEHRQRGRALQEELEEAGRARLLAERQGEAVRDTLGEQRDAWARRERELEERLAQQEADFSRQLQTEKERQERESQRVQDSHQVLLSVQAEVQRLETELETAQRDRDTLRMEMSLAEVGATEPGPGGWGLIEARFETHRLKMESELKISLEQQLTDRLAPLHQEHAEQASALREQHRLVKSQEEISELQAGKRKAESQRTDLVKRLQSMMQSHWNEAHKVLMTQNSPQTGRLKQSLLSRGRWLARAQSPVHWAVGPRETSAHGPVRCAENENASGCTVPEKHGAKPASTLDSSERQKEAHVGSAAERGNRDQKVNHAVKKELVPSQSAPSQRRTIASRPGSEKSQPKPGKKLGNQNQGSAKGSSWR</sequence>
<feature type="compositionally biased region" description="Low complexity" evidence="1">
    <location>
        <begin position="149"/>
        <end position="161"/>
    </location>
</feature>
<feature type="region of interest" description="Disordered" evidence="1">
    <location>
        <begin position="72"/>
        <end position="127"/>
    </location>
</feature>
<dbReference type="GO" id="GO:0051299">
    <property type="term" value="P:centrosome separation"/>
    <property type="evidence" value="ECO:0007669"/>
    <property type="project" value="TreeGrafter"/>
</dbReference>
<reference evidence="2 3" key="1">
    <citation type="submission" date="2019-01" db="EMBL/GenBank/DDBJ databases">
        <title>Draft Genome and Complete Hox-Cluster Characterization of the Sterlet Sturgeon (Acipenser ruthenus).</title>
        <authorList>
            <person name="Wei Q."/>
        </authorList>
    </citation>
    <scope>NUCLEOTIDE SEQUENCE [LARGE SCALE GENOMIC DNA]</scope>
    <source>
        <strain evidence="2">WHYD16114868_AA</strain>
        <tissue evidence="2">Blood</tissue>
    </source>
</reference>
<dbReference type="GO" id="GO:1902017">
    <property type="term" value="P:regulation of cilium assembly"/>
    <property type="evidence" value="ECO:0007669"/>
    <property type="project" value="InterPro"/>
</dbReference>
<dbReference type="PANTHER" id="PTHR34439">
    <property type="entry name" value="CENTROBIN"/>
    <property type="match status" value="1"/>
</dbReference>
<gene>
    <name evidence="2" type="ORF">EOD39_16948</name>
</gene>
<dbReference type="AlphaFoldDB" id="A0A444V4P4"/>
<comment type="caution">
    <text evidence="2">The sequence shown here is derived from an EMBL/GenBank/DDBJ whole genome shotgun (WGS) entry which is preliminary data.</text>
</comment>
<protein>
    <submittedName>
        <fullName evidence="2">Centrobin</fullName>
    </submittedName>
</protein>
<name>A0A444V4P4_ACIRT</name>